<name>W7CWB6_9LIST</name>
<dbReference type="STRING" id="1265861.BCAMP_09890"/>
<dbReference type="Proteomes" id="UP000019243">
    <property type="component" value="Unassembled WGS sequence"/>
</dbReference>
<feature type="transmembrane region" description="Helical" evidence="1">
    <location>
        <begin position="54"/>
        <end position="74"/>
    </location>
</feature>
<evidence type="ECO:0000313" key="2">
    <source>
        <dbReference type="EMBL" id="EUJ37333.1"/>
    </source>
</evidence>
<organism evidence="2 3">
    <name type="scientific">Brochothrix campestris FSL F6-1037</name>
    <dbReference type="NCBI Taxonomy" id="1265861"/>
    <lineage>
        <taxon>Bacteria</taxon>
        <taxon>Bacillati</taxon>
        <taxon>Bacillota</taxon>
        <taxon>Bacilli</taxon>
        <taxon>Bacillales</taxon>
        <taxon>Listeriaceae</taxon>
        <taxon>Brochothrix</taxon>
    </lineage>
</organism>
<reference evidence="2 3" key="1">
    <citation type="submission" date="2012-12" db="EMBL/GenBank/DDBJ databases">
        <title>Novel taxa of Listeriaceae from agricultural environments in the United States.</title>
        <authorList>
            <person name="den Bakker H.C."/>
            <person name="Allred A."/>
            <person name="Warchocki S."/>
            <person name="Wright E.M."/>
            <person name="Burrell A."/>
            <person name="Nightingale K.K."/>
            <person name="Kephart D."/>
            <person name="Wiedmann M."/>
        </authorList>
    </citation>
    <scope>NUCLEOTIDE SEQUENCE [LARGE SCALE GENOMIC DNA]</scope>
    <source>
        <strain evidence="2 3">FSL F6-1037</strain>
    </source>
</reference>
<protein>
    <recommendedName>
        <fullName evidence="4">DUF805 domain-containing protein</fullName>
    </recommendedName>
</protein>
<feature type="transmembrane region" description="Helical" evidence="1">
    <location>
        <begin position="24"/>
        <end position="42"/>
    </location>
</feature>
<dbReference type="InterPro" id="IPR008523">
    <property type="entry name" value="DUF805"/>
</dbReference>
<dbReference type="PANTHER" id="PTHR34980:SF2">
    <property type="entry name" value="INNER MEMBRANE PROTEIN YHAH-RELATED"/>
    <property type="match status" value="1"/>
</dbReference>
<dbReference type="RefSeq" id="WP_051457012.1">
    <property type="nucleotide sequence ID" value="NZ_AODH01000041.1"/>
</dbReference>
<comment type="caution">
    <text evidence="2">The sequence shown here is derived from an EMBL/GenBank/DDBJ whole genome shotgun (WGS) entry which is preliminary data.</text>
</comment>
<proteinExistence type="predicted"/>
<keyword evidence="1" id="KW-1133">Transmembrane helix</keyword>
<dbReference type="Pfam" id="PF05656">
    <property type="entry name" value="DUF805"/>
    <property type="match status" value="1"/>
</dbReference>
<evidence type="ECO:0000256" key="1">
    <source>
        <dbReference type="SAM" id="Phobius"/>
    </source>
</evidence>
<gene>
    <name evidence="2" type="ORF">BCAMP_09890</name>
</gene>
<dbReference type="GO" id="GO:0005886">
    <property type="term" value="C:plasma membrane"/>
    <property type="evidence" value="ECO:0007669"/>
    <property type="project" value="TreeGrafter"/>
</dbReference>
<dbReference type="PANTHER" id="PTHR34980">
    <property type="entry name" value="INNER MEMBRANE PROTEIN-RELATED-RELATED"/>
    <property type="match status" value="1"/>
</dbReference>
<dbReference type="EMBL" id="AODH01000041">
    <property type="protein sequence ID" value="EUJ37333.1"/>
    <property type="molecule type" value="Genomic_DNA"/>
</dbReference>
<dbReference type="OrthoDB" id="9812349at2"/>
<evidence type="ECO:0008006" key="4">
    <source>
        <dbReference type="Google" id="ProtNLM"/>
    </source>
</evidence>
<dbReference type="AlphaFoldDB" id="W7CWB6"/>
<sequence length="141" mass="16140">MIKAIQLFFSNYFNFTTRATRPEFWWFVLAYAIFNFILELLFPTTDAQNRSLLLSFSLGAIGLLLAFGEIGLAIRRLLDSGKSGWNVLWVLLPIIGTIYFIILMCRPSEATANRHGEPVPFSQKYQQKIQSFQLLLANNTV</sequence>
<keyword evidence="3" id="KW-1185">Reference proteome</keyword>
<feature type="transmembrane region" description="Helical" evidence="1">
    <location>
        <begin position="86"/>
        <end position="105"/>
    </location>
</feature>
<accession>W7CWB6</accession>
<keyword evidence="1" id="KW-0812">Transmembrane</keyword>
<evidence type="ECO:0000313" key="3">
    <source>
        <dbReference type="Proteomes" id="UP000019243"/>
    </source>
</evidence>
<keyword evidence="1" id="KW-0472">Membrane</keyword>